<protein>
    <submittedName>
        <fullName evidence="1">(salmon louse) hypothetical protein</fullName>
    </submittedName>
</protein>
<sequence length="112" mass="12183">MRLGYSVFVKSSQGMLIVEPNRTSAQETPMSSFTDARKYIVQLGMTLEWAPGIMPSADASAAIEIGALCKRKLRFEASSKVVLAASNAVFDLHSMRVERIVLLVFGAMAADK</sequence>
<dbReference type="EMBL" id="HG994584">
    <property type="protein sequence ID" value="CAF2957421.1"/>
    <property type="molecule type" value="Genomic_DNA"/>
</dbReference>
<keyword evidence="2" id="KW-1185">Reference proteome</keyword>
<dbReference type="AlphaFoldDB" id="A0A7R8CX16"/>
<dbReference type="Proteomes" id="UP000675881">
    <property type="component" value="Chromosome 5"/>
</dbReference>
<evidence type="ECO:0000313" key="2">
    <source>
        <dbReference type="Proteomes" id="UP000675881"/>
    </source>
</evidence>
<evidence type="ECO:0000313" key="1">
    <source>
        <dbReference type="EMBL" id="CAF2957421.1"/>
    </source>
</evidence>
<reference evidence="1" key="1">
    <citation type="submission" date="2021-02" db="EMBL/GenBank/DDBJ databases">
        <authorList>
            <person name="Bekaert M."/>
        </authorList>
    </citation>
    <scope>NUCLEOTIDE SEQUENCE</scope>
    <source>
        <strain evidence="1">IoA-00</strain>
    </source>
</reference>
<accession>A0A7R8CX16</accession>
<organism evidence="1 2">
    <name type="scientific">Lepeophtheirus salmonis</name>
    <name type="common">Salmon louse</name>
    <name type="synonym">Caligus salmonis</name>
    <dbReference type="NCBI Taxonomy" id="72036"/>
    <lineage>
        <taxon>Eukaryota</taxon>
        <taxon>Metazoa</taxon>
        <taxon>Ecdysozoa</taxon>
        <taxon>Arthropoda</taxon>
        <taxon>Crustacea</taxon>
        <taxon>Multicrustacea</taxon>
        <taxon>Hexanauplia</taxon>
        <taxon>Copepoda</taxon>
        <taxon>Siphonostomatoida</taxon>
        <taxon>Caligidae</taxon>
        <taxon>Lepeophtheirus</taxon>
    </lineage>
</organism>
<proteinExistence type="predicted"/>
<name>A0A7R8CX16_LEPSM</name>
<gene>
    <name evidence="1" type="ORF">LSAA_10755</name>
</gene>